<proteinExistence type="predicted"/>
<evidence type="ECO:0000256" key="1">
    <source>
        <dbReference type="SAM" id="MobiDB-lite"/>
    </source>
</evidence>
<organism evidence="2">
    <name type="scientific">Ensete ventricosum</name>
    <name type="common">Abyssinian banana</name>
    <name type="synonym">Musa ensete</name>
    <dbReference type="NCBI Taxonomy" id="4639"/>
    <lineage>
        <taxon>Eukaryota</taxon>
        <taxon>Viridiplantae</taxon>
        <taxon>Streptophyta</taxon>
        <taxon>Embryophyta</taxon>
        <taxon>Tracheophyta</taxon>
        <taxon>Spermatophyta</taxon>
        <taxon>Magnoliopsida</taxon>
        <taxon>Liliopsida</taxon>
        <taxon>Zingiberales</taxon>
        <taxon>Musaceae</taxon>
        <taxon>Ensete</taxon>
    </lineage>
</organism>
<accession>A0A445MLP4</accession>
<protein>
    <submittedName>
        <fullName evidence="2">Uncharacterized protein</fullName>
    </submittedName>
</protein>
<evidence type="ECO:0000313" key="2">
    <source>
        <dbReference type="EMBL" id="RZR75041.1"/>
    </source>
</evidence>
<name>A0A445MLP4_ENSVE</name>
<sequence length="50" mass="5362">ENDYLKDVSCDDCFYNPQSYILICGKKGDAPDDAAESEPKDSASNSTVAA</sequence>
<dbReference type="AlphaFoldDB" id="A0A445MLP4"/>
<feature type="region of interest" description="Disordered" evidence="1">
    <location>
        <begin position="29"/>
        <end position="50"/>
    </location>
</feature>
<dbReference type="EMBL" id="KV876513">
    <property type="protein sequence ID" value="RZR75041.1"/>
    <property type="molecule type" value="Genomic_DNA"/>
</dbReference>
<reference evidence="2" key="1">
    <citation type="journal article" date="2018" name="Data Brief">
        <title>Genome sequence data from 17 accessions of Ensete ventricosum, a staple food crop for millions in Ethiopia.</title>
        <authorList>
            <person name="Yemataw Z."/>
            <person name="Muzemil S."/>
            <person name="Ambachew D."/>
            <person name="Tripathi L."/>
            <person name="Tesfaye K."/>
            <person name="Chala A."/>
            <person name="Farbos A."/>
            <person name="O'Neill P."/>
            <person name="Moore K."/>
            <person name="Grant M."/>
            <person name="Studholme D.J."/>
        </authorList>
    </citation>
    <scope>NUCLEOTIDE SEQUENCE [LARGE SCALE GENOMIC DNA]</scope>
    <source>
        <tissue evidence="2">Leaf</tissue>
    </source>
</reference>
<dbReference type="Proteomes" id="UP000290560">
    <property type="component" value="Unassembled WGS sequence"/>
</dbReference>
<feature type="non-terminal residue" evidence="2">
    <location>
        <position position="1"/>
    </location>
</feature>
<gene>
    <name evidence="2" type="ORF">BHM03_00048510</name>
</gene>